<dbReference type="GeneID" id="54279147"/>
<name>A0A6A5XU38_9PLEO</name>
<evidence type="ECO:0000313" key="2">
    <source>
        <dbReference type="EMBL" id="KAF2016170.1"/>
    </source>
</evidence>
<proteinExistence type="predicted"/>
<dbReference type="EMBL" id="ML978069">
    <property type="protein sequence ID" value="KAF2016170.1"/>
    <property type="molecule type" value="Genomic_DNA"/>
</dbReference>
<evidence type="ECO:0000256" key="1">
    <source>
        <dbReference type="SAM" id="MobiDB-lite"/>
    </source>
</evidence>
<sequence>MANRHKPVKWECTEPNSESDNGTSTDTYNEERTVYPPEPTLPAMALPSTATLNALSMLDRPRRPSPPPKGSRVREPDSPTLLAKNWPSTATLNELSRLDSLLPQSLSSQQATQALIDHVTDRNAPGNSKQGPNFPPVNDKSASPSHKQIKGAGQTGSDCKK</sequence>
<accession>A0A6A5XU38</accession>
<dbReference type="Proteomes" id="UP000799778">
    <property type="component" value="Unassembled WGS sequence"/>
</dbReference>
<organism evidence="2 3">
    <name type="scientific">Aaosphaeria arxii CBS 175.79</name>
    <dbReference type="NCBI Taxonomy" id="1450172"/>
    <lineage>
        <taxon>Eukaryota</taxon>
        <taxon>Fungi</taxon>
        <taxon>Dikarya</taxon>
        <taxon>Ascomycota</taxon>
        <taxon>Pezizomycotina</taxon>
        <taxon>Dothideomycetes</taxon>
        <taxon>Pleosporomycetidae</taxon>
        <taxon>Pleosporales</taxon>
        <taxon>Pleosporales incertae sedis</taxon>
        <taxon>Aaosphaeria</taxon>
    </lineage>
</organism>
<feature type="region of interest" description="Disordered" evidence="1">
    <location>
        <begin position="107"/>
        <end position="161"/>
    </location>
</feature>
<gene>
    <name evidence="2" type="ORF">BU24DRAFT_195338</name>
</gene>
<feature type="compositionally biased region" description="Polar residues" evidence="1">
    <location>
        <begin position="14"/>
        <end position="27"/>
    </location>
</feature>
<dbReference type="AlphaFoldDB" id="A0A6A5XU38"/>
<reference evidence="2" key="1">
    <citation type="journal article" date="2020" name="Stud. Mycol.">
        <title>101 Dothideomycetes genomes: a test case for predicting lifestyles and emergence of pathogens.</title>
        <authorList>
            <person name="Haridas S."/>
            <person name="Albert R."/>
            <person name="Binder M."/>
            <person name="Bloem J."/>
            <person name="Labutti K."/>
            <person name="Salamov A."/>
            <person name="Andreopoulos B."/>
            <person name="Baker S."/>
            <person name="Barry K."/>
            <person name="Bills G."/>
            <person name="Bluhm B."/>
            <person name="Cannon C."/>
            <person name="Castanera R."/>
            <person name="Culley D."/>
            <person name="Daum C."/>
            <person name="Ezra D."/>
            <person name="Gonzalez J."/>
            <person name="Henrissat B."/>
            <person name="Kuo A."/>
            <person name="Liang C."/>
            <person name="Lipzen A."/>
            <person name="Lutzoni F."/>
            <person name="Magnuson J."/>
            <person name="Mondo S."/>
            <person name="Nolan M."/>
            <person name="Ohm R."/>
            <person name="Pangilinan J."/>
            <person name="Park H.-J."/>
            <person name="Ramirez L."/>
            <person name="Alfaro M."/>
            <person name="Sun H."/>
            <person name="Tritt A."/>
            <person name="Yoshinaga Y."/>
            <person name="Zwiers L.-H."/>
            <person name="Turgeon B."/>
            <person name="Goodwin S."/>
            <person name="Spatafora J."/>
            <person name="Crous P."/>
            <person name="Grigoriev I."/>
        </authorList>
    </citation>
    <scope>NUCLEOTIDE SEQUENCE</scope>
    <source>
        <strain evidence="2">CBS 175.79</strain>
    </source>
</reference>
<keyword evidence="3" id="KW-1185">Reference proteome</keyword>
<protein>
    <submittedName>
        <fullName evidence="2">Uncharacterized protein</fullName>
    </submittedName>
</protein>
<dbReference type="RefSeq" id="XP_033384509.1">
    <property type="nucleotide sequence ID" value="XM_033521750.1"/>
</dbReference>
<evidence type="ECO:0000313" key="3">
    <source>
        <dbReference type="Proteomes" id="UP000799778"/>
    </source>
</evidence>
<feature type="region of interest" description="Disordered" evidence="1">
    <location>
        <begin position="1"/>
        <end position="86"/>
    </location>
</feature>